<dbReference type="GO" id="GO:0016787">
    <property type="term" value="F:hydrolase activity"/>
    <property type="evidence" value="ECO:0007669"/>
    <property type="project" value="UniProtKB-KW"/>
</dbReference>
<dbReference type="EMBL" id="JARJCM010000005">
    <property type="protein sequence ID" value="KAJ7045060.1"/>
    <property type="molecule type" value="Genomic_DNA"/>
</dbReference>
<evidence type="ECO:0000313" key="2">
    <source>
        <dbReference type="Proteomes" id="UP001218188"/>
    </source>
</evidence>
<comment type="caution">
    <text evidence="1">The sequence shown here is derived from an EMBL/GenBank/DDBJ whole genome shotgun (WGS) entry which is preliminary data.</text>
</comment>
<name>A0AAD6TH07_9AGAR</name>
<reference evidence="1" key="1">
    <citation type="submission" date="2023-03" db="EMBL/GenBank/DDBJ databases">
        <title>Massive genome expansion in bonnet fungi (Mycena s.s.) driven by repeated elements and novel gene families across ecological guilds.</title>
        <authorList>
            <consortium name="Lawrence Berkeley National Laboratory"/>
            <person name="Harder C.B."/>
            <person name="Miyauchi S."/>
            <person name="Viragh M."/>
            <person name="Kuo A."/>
            <person name="Thoen E."/>
            <person name="Andreopoulos B."/>
            <person name="Lu D."/>
            <person name="Skrede I."/>
            <person name="Drula E."/>
            <person name="Henrissat B."/>
            <person name="Morin E."/>
            <person name="Kohler A."/>
            <person name="Barry K."/>
            <person name="LaButti K."/>
            <person name="Morin E."/>
            <person name="Salamov A."/>
            <person name="Lipzen A."/>
            <person name="Mereny Z."/>
            <person name="Hegedus B."/>
            <person name="Baldrian P."/>
            <person name="Stursova M."/>
            <person name="Weitz H."/>
            <person name="Taylor A."/>
            <person name="Grigoriev I.V."/>
            <person name="Nagy L.G."/>
            <person name="Martin F."/>
            <person name="Kauserud H."/>
        </authorList>
    </citation>
    <scope>NUCLEOTIDE SEQUENCE</scope>
    <source>
        <strain evidence="1">CBHHK200</strain>
    </source>
</reference>
<organism evidence="1 2">
    <name type="scientific">Mycena alexandri</name>
    <dbReference type="NCBI Taxonomy" id="1745969"/>
    <lineage>
        <taxon>Eukaryota</taxon>
        <taxon>Fungi</taxon>
        <taxon>Dikarya</taxon>
        <taxon>Basidiomycota</taxon>
        <taxon>Agaricomycotina</taxon>
        <taxon>Agaricomycetes</taxon>
        <taxon>Agaricomycetidae</taxon>
        <taxon>Agaricales</taxon>
        <taxon>Marasmiineae</taxon>
        <taxon>Mycenaceae</taxon>
        <taxon>Mycena</taxon>
    </lineage>
</organism>
<dbReference type="Gene3D" id="2.60.120.260">
    <property type="entry name" value="Galactose-binding domain-like"/>
    <property type="match status" value="1"/>
</dbReference>
<sequence>MIWPRTLAFFVASASNGSMSVPAMVPSQQYLDLYAAHVIGDPLYGTSNTEQSWARR</sequence>
<accession>A0AAD6TH07</accession>
<keyword evidence="2" id="KW-1185">Reference proteome</keyword>
<evidence type="ECO:0000313" key="1">
    <source>
        <dbReference type="EMBL" id="KAJ7045060.1"/>
    </source>
</evidence>
<proteinExistence type="predicted"/>
<dbReference type="AlphaFoldDB" id="A0AAD6TH07"/>
<dbReference type="Proteomes" id="UP001218188">
    <property type="component" value="Unassembled WGS sequence"/>
</dbReference>
<gene>
    <name evidence="1" type="ORF">C8F04DRAFT_1249507</name>
</gene>
<protein>
    <submittedName>
        <fullName evidence="1">Uncharacterized protein</fullName>
    </submittedName>
</protein>